<dbReference type="FunFam" id="3.10.20.30:FF:000018">
    <property type="entry name" value="Succinate dehydrogenase iron-sulfur subunit"/>
    <property type="match status" value="1"/>
</dbReference>
<keyword evidence="8" id="KW-0479">Metal-binding</keyword>
<keyword evidence="11" id="KW-0411">Iron-sulfur</keyword>
<sequence length="248" mass="27568">MAEKIRVRIKRQDGPQGAARWEEFDINYRKNLNVTAILMDIQKNPVTASGQKTTPVVFECNCLEEVCGACTMVINGTPRQACSALVDQLAKPITLEPLSKFTLIRDLQVNRNRMFESLKKVKAWVNIDGTYDLGPGPRMAARDQEWAYPLSRCMTCGCCAEACPNYNEKAPFIGPAAISQVRLFNAHPTGEMQKEDRLDAVMGDGGITDCGNAQNCVRVCPKEIPLTTSIADMGRQTVKRWINRALRA</sequence>
<dbReference type="EMBL" id="SLXT01000005">
    <property type="protein sequence ID" value="TCP67232.1"/>
    <property type="molecule type" value="Genomic_DNA"/>
</dbReference>
<dbReference type="EC" id="1.3.5.1" evidence="4"/>
<keyword evidence="6" id="KW-0816">Tricarboxylic acid cycle</keyword>
<evidence type="ECO:0000256" key="2">
    <source>
        <dbReference type="ARBA" id="ARBA00001966"/>
    </source>
</evidence>
<dbReference type="Gene3D" id="1.10.1060.10">
    <property type="entry name" value="Alpha-helical ferredoxin"/>
    <property type="match status" value="1"/>
</dbReference>
<evidence type="ECO:0000256" key="8">
    <source>
        <dbReference type="ARBA" id="ARBA00022723"/>
    </source>
</evidence>
<dbReference type="Proteomes" id="UP000294813">
    <property type="component" value="Unassembled WGS sequence"/>
</dbReference>
<dbReference type="FunFam" id="1.10.1060.10:FF:000005">
    <property type="entry name" value="Succinate dehydrogenase iron-sulfur subunit"/>
    <property type="match status" value="1"/>
</dbReference>
<evidence type="ECO:0000256" key="13">
    <source>
        <dbReference type="ARBA" id="ARBA00034078"/>
    </source>
</evidence>
<proteinExistence type="inferred from homology"/>
<feature type="domain" description="4Fe-4S ferredoxin-type" evidence="14">
    <location>
        <begin position="143"/>
        <end position="176"/>
    </location>
</feature>
<evidence type="ECO:0000256" key="1">
    <source>
        <dbReference type="ARBA" id="ARBA00001927"/>
    </source>
</evidence>
<evidence type="ECO:0000259" key="14">
    <source>
        <dbReference type="PROSITE" id="PS51379"/>
    </source>
</evidence>
<dbReference type="GO" id="GO:0046872">
    <property type="term" value="F:metal ion binding"/>
    <property type="evidence" value="ECO:0007669"/>
    <property type="project" value="UniProtKB-KW"/>
</dbReference>
<dbReference type="NCBIfam" id="NF006391">
    <property type="entry name" value="PRK08640.1"/>
    <property type="match status" value="1"/>
</dbReference>
<evidence type="ECO:0000256" key="9">
    <source>
        <dbReference type="ARBA" id="ARBA00023002"/>
    </source>
</evidence>
<evidence type="ECO:0000256" key="11">
    <source>
        <dbReference type="ARBA" id="ARBA00023014"/>
    </source>
</evidence>
<keyword evidence="12" id="KW-0003">3Fe-4S</keyword>
<dbReference type="OrthoDB" id="9804391at2"/>
<comment type="similarity">
    <text evidence="3">Belongs to the succinate dehydrogenase/fumarate reductase iron-sulfur protein family.</text>
</comment>
<reference evidence="15 16" key="1">
    <citation type="submission" date="2019-03" db="EMBL/GenBank/DDBJ databases">
        <title>Genomic Encyclopedia of Type Strains, Phase IV (KMG-IV): sequencing the most valuable type-strain genomes for metagenomic binning, comparative biology and taxonomic classification.</title>
        <authorList>
            <person name="Goeker M."/>
        </authorList>
    </citation>
    <scope>NUCLEOTIDE SEQUENCE [LARGE SCALE GENOMIC DNA]</scope>
    <source>
        <strain evidence="15 16">DSM 11170</strain>
    </source>
</reference>
<dbReference type="PROSITE" id="PS00198">
    <property type="entry name" value="4FE4S_FER_1"/>
    <property type="match status" value="1"/>
</dbReference>
<dbReference type="InterPro" id="IPR025192">
    <property type="entry name" value="Succ_DH/fum_Rdtase_N"/>
</dbReference>
<gene>
    <name evidence="15" type="ORF">EDD73_105127</name>
</gene>
<dbReference type="SUPFAM" id="SSF46548">
    <property type="entry name" value="alpha-helical ferredoxin"/>
    <property type="match status" value="1"/>
</dbReference>
<comment type="caution">
    <text evidence="15">The sequence shown here is derived from an EMBL/GenBank/DDBJ whole genome shotgun (WGS) entry which is preliminary data.</text>
</comment>
<dbReference type="GO" id="GO:0051539">
    <property type="term" value="F:4 iron, 4 sulfur cluster binding"/>
    <property type="evidence" value="ECO:0007669"/>
    <property type="project" value="UniProtKB-KW"/>
</dbReference>
<keyword evidence="5" id="KW-0004">4Fe-4S</keyword>
<dbReference type="Pfam" id="PF13085">
    <property type="entry name" value="Fer2_3"/>
    <property type="match status" value="1"/>
</dbReference>
<dbReference type="NCBIfam" id="TIGR00384">
    <property type="entry name" value="dhsB"/>
    <property type="match status" value="1"/>
</dbReference>
<evidence type="ECO:0000256" key="4">
    <source>
        <dbReference type="ARBA" id="ARBA00012792"/>
    </source>
</evidence>
<accession>A0A4R2RSI7</accession>
<dbReference type="InterPro" id="IPR050573">
    <property type="entry name" value="SDH/FRD_Iron-Sulfur"/>
</dbReference>
<keyword evidence="10" id="KW-0408">Iron</keyword>
<keyword evidence="9" id="KW-0560">Oxidoreductase</keyword>
<dbReference type="GO" id="GO:0008177">
    <property type="term" value="F:succinate dehydrogenase (quinone) activity"/>
    <property type="evidence" value="ECO:0007669"/>
    <property type="project" value="UniProtKB-EC"/>
</dbReference>
<evidence type="ECO:0000313" key="15">
    <source>
        <dbReference type="EMBL" id="TCP67232.1"/>
    </source>
</evidence>
<dbReference type="InterPro" id="IPR017896">
    <property type="entry name" value="4Fe4S_Fe-S-bd"/>
</dbReference>
<keyword evidence="7" id="KW-0001">2Fe-2S</keyword>
<evidence type="ECO:0000256" key="10">
    <source>
        <dbReference type="ARBA" id="ARBA00023004"/>
    </source>
</evidence>
<dbReference type="PANTHER" id="PTHR11921">
    <property type="entry name" value="SUCCINATE DEHYDROGENASE IRON-SULFUR PROTEIN"/>
    <property type="match status" value="1"/>
</dbReference>
<comment type="cofactor">
    <cofactor evidence="2">
        <name>[4Fe-4S] cluster</name>
        <dbReference type="ChEBI" id="CHEBI:49883"/>
    </cofactor>
</comment>
<dbReference type="InterPro" id="IPR017900">
    <property type="entry name" value="4Fe4S_Fe_S_CS"/>
</dbReference>
<dbReference type="SUPFAM" id="SSF54292">
    <property type="entry name" value="2Fe-2S ferredoxin-like"/>
    <property type="match status" value="1"/>
</dbReference>
<dbReference type="RefSeq" id="WP_131918490.1">
    <property type="nucleotide sequence ID" value="NZ_JAOQNU010000005.1"/>
</dbReference>
<evidence type="ECO:0000256" key="6">
    <source>
        <dbReference type="ARBA" id="ARBA00022532"/>
    </source>
</evidence>
<evidence type="ECO:0000313" key="16">
    <source>
        <dbReference type="Proteomes" id="UP000294813"/>
    </source>
</evidence>
<protein>
    <recommendedName>
        <fullName evidence="4">succinate dehydrogenase</fullName>
        <ecNumber evidence="4">1.3.5.1</ecNumber>
    </recommendedName>
</protein>
<dbReference type="GO" id="GO:0051538">
    <property type="term" value="F:3 iron, 4 sulfur cluster binding"/>
    <property type="evidence" value="ECO:0007669"/>
    <property type="project" value="UniProtKB-KW"/>
</dbReference>
<evidence type="ECO:0000256" key="7">
    <source>
        <dbReference type="ARBA" id="ARBA00022714"/>
    </source>
</evidence>
<dbReference type="Gene3D" id="3.10.20.30">
    <property type="match status" value="1"/>
</dbReference>
<dbReference type="GO" id="GO:0009055">
    <property type="term" value="F:electron transfer activity"/>
    <property type="evidence" value="ECO:0007669"/>
    <property type="project" value="InterPro"/>
</dbReference>
<keyword evidence="16" id="KW-1185">Reference proteome</keyword>
<organism evidence="15 16">
    <name type="scientific">Heliophilum fasciatum</name>
    <dbReference type="NCBI Taxonomy" id="35700"/>
    <lineage>
        <taxon>Bacteria</taxon>
        <taxon>Bacillati</taxon>
        <taxon>Bacillota</taxon>
        <taxon>Clostridia</taxon>
        <taxon>Eubacteriales</taxon>
        <taxon>Heliobacteriaceae</taxon>
        <taxon>Heliophilum</taxon>
    </lineage>
</organism>
<comment type="cofactor">
    <cofactor evidence="1">
        <name>[3Fe-4S] cluster</name>
        <dbReference type="ChEBI" id="CHEBI:21137"/>
    </cofactor>
</comment>
<dbReference type="GO" id="GO:0051537">
    <property type="term" value="F:2 iron, 2 sulfur cluster binding"/>
    <property type="evidence" value="ECO:0007669"/>
    <property type="project" value="UniProtKB-KW"/>
</dbReference>
<dbReference type="PROSITE" id="PS51379">
    <property type="entry name" value="4FE4S_FER_2"/>
    <property type="match status" value="1"/>
</dbReference>
<comment type="cofactor">
    <cofactor evidence="13">
        <name>[2Fe-2S] cluster</name>
        <dbReference type="ChEBI" id="CHEBI:190135"/>
    </cofactor>
</comment>
<name>A0A4R2RSI7_9FIRM</name>
<evidence type="ECO:0000256" key="12">
    <source>
        <dbReference type="ARBA" id="ARBA00023291"/>
    </source>
</evidence>
<dbReference type="InterPro" id="IPR012675">
    <property type="entry name" value="Beta-grasp_dom_sf"/>
</dbReference>
<dbReference type="GO" id="GO:0006099">
    <property type="term" value="P:tricarboxylic acid cycle"/>
    <property type="evidence" value="ECO:0007669"/>
    <property type="project" value="UniProtKB-KW"/>
</dbReference>
<dbReference type="InterPro" id="IPR009051">
    <property type="entry name" value="Helical_ferredxn"/>
</dbReference>
<dbReference type="GO" id="GO:0022904">
    <property type="term" value="P:respiratory electron transport chain"/>
    <property type="evidence" value="ECO:0007669"/>
    <property type="project" value="TreeGrafter"/>
</dbReference>
<evidence type="ECO:0000256" key="5">
    <source>
        <dbReference type="ARBA" id="ARBA00022485"/>
    </source>
</evidence>
<evidence type="ECO:0000256" key="3">
    <source>
        <dbReference type="ARBA" id="ARBA00009433"/>
    </source>
</evidence>
<dbReference type="Pfam" id="PF13183">
    <property type="entry name" value="Fer4_8"/>
    <property type="match status" value="1"/>
</dbReference>
<dbReference type="InterPro" id="IPR004489">
    <property type="entry name" value="Succ_DH/fum_Rdtase_Fe-S"/>
</dbReference>
<dbReference type="InterPro" id="IPR036010">
    <property type="entry name" value="2Fe-2S_ferredoxin-like_sf"/>
</dbReference>
<dbReference type="AlphaFoldDB" id="A0A4R2RSI7"/>
<dbReference type="PANTHER" id="PTHR11921:SF29">
    <property type="entry name" value="SUCCINATE DEHYDROGENASE [UBIQUINONE] IRON-SULFUR SUBUNIT, MITOCHONDRIAL"/>
    <property type="match status" value="1"/>
</dbReference>